<sequence length="76" mass="7802">RLAERLEPLPPSVSRRADRTMPRLALSAIGADNALVGAAVLAISGLLSPQSGLLFAEPEPGPPAHPPIATAMEARA</sequence>
<evidence type="ECO:0000313" key="4">
    <source>
        <dbReference type="Proteomes" id="UP000029995"/>
    </source>
</evidence>
<feature type="region of interest" description="Disordered" evidence="1">
    <location>
        <begin position="57"/>
        <end position="76"/>
    </location>
</feature>
<dbReference type="EMBL" id="JANX01000457">
    <property type="protein sequence ID" value="KGM31685.1"/>
    <property type="molecule type" value="Genomic_DNA"/>
</dbReference>
<dbReference type="Proteomes" id="UP000029995">
    <property type="component" value="Unassembled WGS sequence"/>
</dbReference>
<name>A0A0A0D0V2_9PROT</name>
<feature type="transmembrane region" description="Helical" evidence="2">
    <location>
        <begin position="24"/>
        <end position="47"/>
    </location>
</feature>
<evidence type="ECO:0008006" key="5">
    <source>
        <dbReference type="Google" id="ProtNLM"/>
    </source>
</evidence>
<gene>
    <name evidence="3" type="ORF">P409_25790</name>
</gene>
<feature type="compositionally biased region" description="Low complexity" evidence="1">
    <location>
        <begin position="67"/>
        <end position="76"/>
    </location>
</feature>
<evidence type="ECO:0000256" key="1">
    <source>
        <dbReference type="SAM" id="MobiDB-lite"/>
    </source>
</evidence>
<keyword evidence="2" id="KW-1133">Transmembrane helix</keyword>
<protein>
    <recommendedName>
        <fullName evidence="5">ROK family transcriptional regulator</fullName>
    </recommendedName>
</protein>
<feature type="non-terminal residue" evidence="3">
    <location>
        <position position="1"/>
    </location>
</feature>
<proteinExistence type="predicted"/>
<dbReference type="RefSeq" id="WP_034845192.1">
    <property type="nucleotide sequence ID" value="NZ_JANX01000457.1"/>
</dbReference>
<evidence type="ECO:0000313" key="3">
    <source>
        <dbReference type="EMBL" id="KGM31685.1"/>
    </source>
</evidence>
<keyword evidence="2" id="KW-0812">Transmembrane</keyword>
<keyword evidence="2" id="KW-0472">Membrane</keyword>
<accession>A0A0A0D0V2</accession>
<dbReference type="AlphaFoldDB" id="A0A0A0D0V2"/>
<reference evidence="3 4" key="1">
    <citation type="submission" date="2014-01" db="EMBL/GenBank/DDBJ databases">
        <title>Genome sequence determination for a cystic fibrosis isolate, Inquilinus limosus.</title>
        <authorList>
            <person name="Pino M."/>
            <person name="Di Conza J."/>
            <person name="Gutkind G."/>
        </authorList>
    </citation>
    <scope>NUCLEOTIDE SEQUENCE [LARGE SCALE GENOMIC DNA]</scope>
    <source>
        <strain evidence="3 4">MP06</strain>
    </source>
</reference>
<evidence type="ECO:0000256" key="2">
    <source>
        <dbReference type="SAM" id="Phobius"/>
    </source>
</evidence>
<organism evidence="3 4">
    <name type="scientific">Inquilinus limosus MP06</name>
    <dbReference type="NCBI Taxonomy" id="1398085"/>
    <lineage>
        <taxon>Bacteria</taxon>
        <taxon>Pseudomonadati</taxon>
        <taxon>Pseudomonadota</taxon>
        <taxon>Alphaproteobacteria</taxon>
        <taxon>Rhodospirillales</taxon>
        <taxon>Rhodospirillaceae</taxon>
        <taxon>Inquilinus</taxon>
    </lineage>
</organism>
<comment type="caution">
    <text evidence="3">The sequence shown here is derived from an EMBL/GenBank/DDBJ whole genome shotgun (WGS) entry which is preliminary data.</text>
</comment>